<keyword evidence="5" id="KW-0508">mRNA splicing</keyword>
<keyword evidence="6" id="KW-0539">Nucleus</keyword>
<dbReference type="GO" id="GO:0006397">
    <property type="term" value="P:mRNA processing"/>
    <property type="evidence" value="ECO:0007669"/>
    <property type="project" value="UniProtKB-KW"/>
</dbReference>
<dbReference type="GO" id="GO:0008380">
    <property type="term" value="P:RNA splicing"/>
    <property type="evidence" value="ECO:0007669"/>
    <property type="project" value="UniProtKB-KW"/>
</dbReference>
<evidence type="ECO:0000313" key="9">
    <source>
        <dbReference type="EMBL" id="WZN59791.1"/>
    </source>
</evidence>
<dbReference type="Pfam" id="PF05700">
    <property type="entry name" value="BCAS2"/>
    <property type="match status" value="1"/>
</dbReference>
<dbReference type="GO" id="GO:0071011">
    <property type="term" value="C:precatalytic spliceosome"/>
    <property type="evidence" value="ECO:0007669"/>
    <property type="project" value="TreeGrafter"/>
</dbReference>
<feature type="coiled-coil region" evidence="7">
    <location>
        <begin position="134"/>
        <end position="193"/>
    </location>
</feature>
<evidence type="ECO:0000313" key="10">
    <source>
        <dbReference type="Proteomes" id="UP001472866"/>
    </source>
</evidence>
<dbReference type="PANTHER" id="PTHR13296">
    <property type="entry name" value="BCAS2 PROTEIN"/>
    <property type="match status" value="1"/>
</dbReference>
<dbReference type="Proteomes" id="UP001472866">
    <property type="component" value="Chromosome 02"/>
</dbReference>
<evidence type="ECO:0000256" key="7">
    <source>
        <dbReference type="SAM" id="Coils"/>
    </source>
</evidence>
<gene>
    <name evidence="9" type="ORF">HKI87_02g13180</name>
</gene>
<feature type="region of interest" description="Disordered" evidence="8">
    <location>
        <begin position="1"/>
        <end position="25"/>
    </location>
</feature>
<proteinExistence type="inferred from homology"/>
<dbReference type="EMBL" id="CP151502">
    <property type="protein sequence ID" value="WZN59791.1"/>
    <property type="molecule type" value="Genomic_DNA"/>
</dbReference>
<protein>
    <submittedName>
        <fullName evidence="9">Pre-mRNA-splicing factor SPF27</fullName>
    </submittedName>
</protein>
<accession>A0AAX4P1Z1</accession>
<sequence length="234" mass="26181">MSLVTTNIGDRGSQTTPSASRSIVEAQRAEAAEALGKPGDSYKLIDSLAYADHIPPACTQEAQRLILEEARRMPKSREDYLKELPSASDFNGARCPLAARELERLERGEQAGIDLSRYDLPSGGKDAKSWLSAVQNAESQLEHQSNRVENLELMLKSGASVWREANKQLEGLCASVARETEAAEGEIEAMNRERKLHQMTTGNQIAHMEREWFDQVHKNRQIEFACSQLERKKD</sequence>
<keyword evidence="3" id="KW-0507">mRNA processing</keyword>
<keyword evidence="4" id="KW-0747">Spliceosome</keyword>
<comment type="similarity">
    <text evidence="2">Belongs to the SPF27 family.</text>
</comment>
<dbReference type="InterPro" id="IPR008409">
    <property type="entry name" value="SPF27"/>
</dbReference>
<evidence type="ECO:0000256" key="2">
    <source>
        <dbReference type="ARBA" id="ARBA00010788"/>
    </source>
</evidence>
<dbReference type="GO" id="GO:0000974">
    <property type="term" value="C:Prp19 complex"/>
    <property type="evidence" value="ECO:0007669"/>
    <property type="project" value="TreeGrafter"/>
</dbReference>
<evidence type="ECO:0000256" key="5">
    <source>
        <dbReference type="ARBA" id="ARBA00023187"/>
    </source>
</evidence>
<evidence type="ECO:0000256" key="6">
    <source>
        <dbReference type="ARBA" id="ARBA00023242"/>
    </source>
</evidence>
<reference evidence="9 10" key="1">
    <citation type="submission" date="2024-03" db="EMBL/GenBank/DDBJ databases">
        <title>Complete genome sequence of the green alga Chloropicon roscoffensis RCC1871.</title>
        <authorList>
            <person name="Lemieux C."/>
            <person name="Pombert J.-F."/>
            <person name="Otis C."/>
            <person name="Turmel M."/>
        </authorList>
    </citation>
    <scope>NUCLEOTIDE SEQUENCE [LARGE SCALE GENOMIC DNA]</scope>
    <source>
        <strain evidence="9 10">RCC1871</strain>
    </source>
</reference>
<keyword evidence="7" id="KW-0175">Coiled coil</keyword>
<comment type="subcellular location">
    <subcellularLocation>
        <location evidence="1">Nucleus</location>
    </subcellularLocation>
</comment>
<evidence type="ECO:0000256" key="3">
    <source>
        <dbReference type="ARBA" id="ARBA00022664"/>
    </source>
</evidence>
<evidence type="ECO:0000256" key="1">
    <source>
        <dbReference type="ARBA" id="ARBA00004123"/>
    </source>
</evidence>
<dbReference type="AlphaFoldDB" id="A0AAX4P1Z1"/>
<name>A0AAX4P1Z1_9CHLO</name>
<dbReference type="GO" id="GO:0071013">
    <property type="term" value="C:catalytic step 2 spliceosome"/>
    <property type="evidence" value="ECO:0007669"/>
    <property type="project" value="TreeGrafter"/>
</dbReference>
<evidence type="ECO:0000256" key="8">
    <source>
        <dbReference type="SAM" id="MobiDB-lite"/>
    </source>
</evidence>
<feature type="compositionally biased region" description="Polar residues" evidence="8">
    <location>
        <begin position="1"/>
        <end position="21"/>
    </location>
</feature>
<evidence type="ECO:0000256" key="4">
    <source>
        <dbReference type="ARBA" id="ARBA00022728"/>
    </source>
</evidence>
<organism evidence="9 10">
    <name type="scientific">Chloropicon roscoffensis</name>
    <dbReference type="NCBI Taxonomy" id="1461544"/>
    <lineage>
        <taxon>Eukaryota</taxon>
        <taxon>Viridiplantae</taxon>
        <taxon>Chlorophyta</taxon>
        <taxon>Chloropicophyceae</taxon>
        <taxon>Chloropicales</taxon>
        <taxon>Chloropicaceae</taxon>
        <taxon>Chloropicon</taxon>
    </lineage>
</organism>
<dbReference type="PANTHER" id="PTHR13296:SF0">
    <property type="entry name" value="PRE-MRNA-SPLICING FACTOR SPF27"/>
    <property type="match status" value="1"/>
</dbReference>
<keyword evidence="10" id="KW-1185">Reference proteome</keyword>